<dbReference type="EMBL" id="JAUEDM010000003">
    <property type="protein sequence ID" value="KAK3322213.1"/>
    <property type="molecule type" value="Genomic_DNA"/>
</dbReference>
<gene>
    <name evidence="1" type="ORF">B0H66DRAFT_194806</name>
</gene>
<dbReference type="PANTHER" id="PTHR38886:SF1">
    <property type="entry name" value="NACHT-NTPASE AND P-LOOP NTPASES N-TERMINAL DOMAIN-CONTAINING PROTEIN"/>
    <property type="match status" value="1"/>
</dbReference>
<sequence>MSFGYSVGDVIAGANLSYRLLRVMADSKGASAEYQEAILELGVMQQAFMQVSQMKRNVIPEATVNAATHIVMSSIDLIAKFLDRTKKYQQRLLDPRGFGIQSSLCQVGWSLYTSHELQALRDGLHSKLSSEYILLSAAS</sequence>
<evidence type="ECO:0000313" key="1">
    <source>
        <dbReference type="EMBL" id="KAK3322213.1"/>
    </source>
</evidence>
<dbReference type="AlphaFoldDB" id="A0AAE0IBQ3"/>
<organism evidence="1 2">
    <name type="scientific">Apodospora peruviana</name>
    <dbReference type="NCBI Taxonomy" id="516989"/>
    <lineage>
        <taxon>Eukaryota</taxon>
        <taxon>Fungi</taxon>
        <taxon>Dikarya</taxon>
        <taxon>Ascomycota</taxon>
        <taxon>Pezizomycotina</taxon>
        <taxon>Sordariomycetes</taxon>
        <taxon>Sordariomycetidae</taxon>
        <taxon>Sordariales</taxon>
        <taxon>Lasiosphaeriaceae</taxon>
        <taxon>Apodospora</taxon>
    </lineage>
</organism>
<comment type="caution">
    <text evidence="1">The sequence shown here is derived from an EMBL/GenBank/DDBJ whole genome shotgun (WGS) entry which is preliminary data.</text>
</comment>
<dbReference type="Proteomes" id="UP001283341">
    <property type="component" value="Unassembled WGS sequence"/>
</dbReference>
<protein>
    <submittedName>
        <fullName evidence="1">Uncharacterized protein</fullName>
    </submittedName>
</protein>
<name>A0AAE0IBQ3_9PEZI</name>
<evidence type="ECO:0000313" key="2">
    <source>
        <dbReference type="Proteomes" id="UP001283341"/>
    </source>
</evidence>
<reference evidence="1" key="1">
    <citation type="journal article" date="2023" name="Mol. Phylogenet. Evol.">
        <title>Genome-scale phylogeny and comparative genomics of the fungal order Sordariales.</title>
        <authorList>
            <person name="Hensen N."/>
            <person name="Bonometti L."/>
            <person name="Westerberg I."/>
            <person name="Brannstrom I.O."/>
            <person name="Guillou S."/>
            <person name="Cros-Aarteil S."/>
            <person name="Calhoun S."/>
            <person name="Haridas S."/>
            <person name="Kuo A."/>
            <person name="Mondo S."/>
            <person name="Pangilinan J."/>
            <person name="Riley R."/>
            <person name="LaButti K."/>
            <person name="Andreopoulos B."/>
            <person name="Lipzen A."/>
            <person name="Chen C."/>
            <person name="Yan M."/>
            <person name="Daum C."/>
            <person name="Ng V."/>
            <person name="Clum A."/>
            <person name="Steindorff A."/>
            <person name="Ohm R.A."/>
            <person name="Martin F."/>
            <person name="Silar P."/>
            <person name="Natvig D.O."/>
            <person name="Lalanne C."/>
            <person name="Gautier V."/>
            <person name="Ament-Velasquez S.L."/>
            <person name="Kruys A."/>
            <person name="Hutchinson M.I."/>
            <person name="Powell A.J."/>
            <person name="Barry K."/>
            <person name="Miller A.N."/>
            <person name="Grigoriev I.V."/>
            <person name="Debuchy R."/>
            <person name="Gladieux P."/>
            <person name="Hiltunen Thoren M."/>
            <person name="Johannesson H."/>
        </authorList>
    </citation>
    <scope>NUCLEOTIDE SEQUENCE</scope>
    <source>
        <strain evidence="1">CBS 118394</strain>
    </source>
</reference>
<dbReference type="PANTHER" id="PTHR38886">
    <property type="entry name" value="SESA DOMAIN-CONTAINING PROTEIN"/>
    <property type="match status" value="1"/>
</dbReference>
<keyword evidence="2" id="KW-1185">Reference proteome</keyword>
<accession>A0AAE0IBQ3</accession>
<reference evidence="1" key="2">
    <citation type="submission" date="2023-06" db="EMBL/GenBank/DDBJ databases">
        <authorList>
            <consortium name="Lawrence Berkeley National Laboratory"/>
            <person name="Haridas S."/>
            <person name="Hensen N."/>
            <person name="Bonometti L."/>
            <person name="Westerberg I."/>
            <person name="Brannstrom I.O."/>
            <person name="Guillou S."/>
            <person name="Cros-Aarteil S."/>
            <person name="Calhoun S."/>
            <person name="Kuo A."/>
            <person name="Mondo S."/>
            <person name="Pangilinan J."/>
            <person name="Riley R."/>
            <person name="Labutti K."/>
            <person name="Andreopoulos B."/>
            <person name="Lipzen A."/>
            <person name="Chen C."/>
            <person name="Yanf M."/>
            <person name="Daum C."/>
            <person name="Ng V."/>
            <person name="Clum A."/>
            <person name="Steindorff A."/>
            <person name="Ohm R."/>
            <person name="Martin F."/>
            <person name="Silar P."/>
            <person name="Natvig D."/>
            <person name="Lalanne C."/>
            <person name="Gautier V."/>
            <person name="Ament-Velasquez S.L."/>
            <person name="Kruys A."/>
            <person name="Hutchinson M.I."/>
            <person name="Powell A.J."/>
            <person name="Barry K."/>
            <person name="Miller A.N."/>
            <person name="Grigoriev I.V."/>
            <person name="Debuchy R."/>
            <person name="Gladieux P."/>
            <person name="Thoren M.H."/>
            <person name="Johannesson H."/>
        </authorList>
    </citation>
    <scope>NUCLEOTIDE SEQUENCE</scope>
    <source>
        <strain evidence="1">CBS 118394</strain>
    </source>
</reference>
<proteinExistence type="predicted"/>